<reference evidence="2" key="1">
    <citation type="submission" date="2021-01" db="EMBL/GenBank/DDBJ databases">
        <title>Adiantum capillus-veneris genome.</title>
        <authorList>
            <person name="Fang Y."/>
            <person name="Liao Q."/>
        </authorList>
    </citation>
    <scope>NUCLEOTIDE SEQUENCE</scope>
    <source>
        <strain evidence="2">H3</strain>
        <tissue evidence="2">Leaf</tissue>
    </source>
</reference>
<dbReference type="EMBL" id="JABFUD020000008">
    <property type="protein sequence ID" value="KAI5076735.1"/>
    <property type="molecule type" value="Genomic_DNA"/>
</dbReference>
<dbReference type="Proteomes" id="UP000886520">
    <property type="component" value="Chromosome 8"/>
</dbReference>
<comment type="caution">
    <text evidence="2">The sequence shown here is derived from an EMBL/GenBank/DDBJ whole genome shotgun (WGS) entry which is preliminary data.</text>
</comment>
<accession>A0A9D4ZL24</accession>
<name>A0A9D4ZL24_ADICA</name>
<evidence type="ECO:0000313" key="2">
    <source>
        <dbReference type="EMBL" id="KAI5076735.1"/>
    </source>
</evidence>
<dbReference type="AlphaFoldDB" id="A0A9D4ZL24"/>
<organism evidence="2 3">
    <name type="scientific">Adiantum capillus-veneris</name>
    <name type="common">Maidenhair fern</name>
    <dbReference type="NCBI Taxonomy" id="13818"/>
    <lineage>
        <taxon>Eukaryota</taxon>
        <taxon>Viridiplantae</taxon>
        <taxon>Streptophyta</taxon>
        <taxon>Embryophyta</taxon>
        <taxon>Tracheophyta</taxon>
        <taxon>Polypodiopsida</taxon>
        <taxon>Polypodiidae</taxon>
        <taxon>Polypodiales</taxon>
        <taxon>Pteridineae</taxon>
        <taxon>Pteridaceae</taxon>
        <taxon>Vittarioideae</taxon>
        <taxon>Adiantum</taxon>
    </lineage>
</organism>
<feature type="region of interest" description="Disordered" evidence="1">
    <location>
        <begin position="20"/>
        <end position="49"/>
    </location>
</feature>
<evidence type="ECO:0000313" key="3">
    <source>
        <dbReference type="Proteomes" id="UP000886520"/>
    </source>
</evidence>
<evidence type="ECO:0000256" key="1">
    <source>
        <dbReference type="SAM" id="MobiDB-lite"/>
    </source>
</evidence>
<gene>
    <name evidence="2" type="ORF">GOP47_0008800</name>
</gene>
<protein>
    <submittedName>
        <fullName evidence="2">Uncharacterized protein</fullName>
    </submittedName>
</protein>
<sequence>MEATGAPQSDAERRELVCRSTRGADQRGLVPMEKSGLSSARRCGRTDRGTKRVPLVAGFMHLRAQDASALGFPSDPS</sequence>
<keyword evidence="3" id="KW-1185">Reference proteome</keyword>
<proteinExistence type="predicted"/>